<proteinExistence type="predicted"/>
<sequence length="768" mass="88349">MSRKRGERGVACCSEKHGEDEYYIEFDKNMRPVGVKASQFMSWIGVKCRSDLPYHIDTNKIEQETWDDFWLETKVFWNIPNDKPKTLVLKRAKRICTNWKSYLVTKFVKVGKTPFSKYTYLEDEHWAEFVAAKTSEAFLVKSEKAKKSADANKNFSRCGRTGSTGLDPKVESRWQQLRASYPYLESIKDTRSIKWTVARAKKNLQTNLYEIEQNLHAVINNLAIEERKMIEDGSYYEEREDPITRVLGPEHGGRSRTVSTVIGVTQVQGGLFKRNRQQNQENVLTKQARIDAGVDASQGFHASSGSCIDNPSIESICRCDLLFPHDPSDKLKIGRGLVYPTSVRILHGCQMNDGFVKVQVDTIEISYEKLPVHPMTRTDEIKCIGDTRNQFVQWPRNAIEVVGPKFPTKSRSTSSKASSHSLSRPFHTLQQIDTELCYRPQLDELDEHEQQSQYELHTGDHLQMDADFLENLTNLMDIPQVSVPQPHVSRAPVPKTKSHEKIRKALKKIESMRPQVIQNMAERLTKHFGDNISMEISSPLGMYPEVCMDYIEYEGMLQLLANGLVDISIVHWCEMYLYELSNRRQIASRCAFFNTVYITGTECRKRFANVQKHILSVYEKHSEIPYFLAPCFNSAHWSLLIISPTHKEGYILDSIRGMKNHYDYPLIHVIEKSFGGNFEWQMVKINVCDFKIEGVEDRLFCKFVTHGISWSSTFRFEHPVGVYWLARNATEKLKPLQVYSMMLVMGHSAICLTESFFLGLFTAPNGNS</sequence>
<gene>
    <name evidence="2" type="ORF">SSX86_024286</name>
</gene>
<dbReference type="InterPro" id="IPR038765">
    <property type="entry name" value="Papain-like_cys_pep_sf"/>
</dbReference>
<reference evidence="2 3" key="1">
    <citation type="submission" date="2024-04" db="EMBL/GenBank/DDBJ databases">
        <title>The reference genome of an endangered Asteraceae, Deinandra increscens subsp. villosa, native to the Central Coast of California.</title>
        <authorList>
            <person name="Guilliams M."/>
            <person name="Hasenstab-Lehman K."/>
            <person name="Meyer R."/>
            <person name="Mcevoy S."/>
        </authorList>
    </citation>
    <scope>NUCLEOTIDE SEQUENCE [LARGE SCALE GENOMIC DNA]</scope>
    <source>
        <tissue evidence="2">Leaf</tissue>
    </source>
</reference>
<dbReference type="SUPFAM" id="SSF54001">
    <property type="entry name" value="Cysteine proteinases"/>
    <property type="match status" value="1"/>
</dbReference>
<organism evidence="2 3">
    <name type="scientific">Deinandra increscens subsp. villosa</name>
    <dbReference type="NCBI Taxonomy" id="3103831"/>
    <lineage>
        <taxon>Eukaryota</taxon>
        <taxon>Viridiplantae</taxon>
        <taxon>Streptophyta</taxon>
        <taxon>Embryophyta</taxon>
        <taxon>Tracheophyta</taxon>
        <taxon>Spermatophyta</taxon>
        <taxon>Magnoliopsida</taxon>
        <taxon>eudicotyledons</taxon>
        <taxon>Gunneridae</taxon>
        <taxon>Pentapetalae</taxon>
        <taxon>asterids</taxon>
        <taxon>campanulids</taxon>
        <taxon>Asterales</taxon>
        <taxon>Asteraceae</taxon>
        <taxon>Asteroideae</taxon>
        <taxon>Heliantheae alliance</taxon>
        <taxon>Madieae</taxon>
        <taxon>Madiinae</taxon>
        <taxon>Deinandra</taxon>
    </lineage>
</organism>
<keyword evidence="3" id="KW-1185">Reference proteome</keyword>
<dbReference type="Proteomes" id="UP001408789">
    <property type="component" value="Unassembled WGS sequence"/>
</dbReference>
<protein>
    <recommendedName>
        <fullName evidence="1">DUF8039 domain-containing protein</fullName>
    </recommendedName>
</protein>
<evidence type="ECO:0000313" key="3">
    <source>
        <dbReference type="Proteomes" id="UP001408789"/>
    </source>
</evidence>
<dbReference type="PANTHER" id="PTHR33018">
    <property type="entry name" value="OS10G0338966 PROTEIN-RELATED"/>
    <property type="match status" value="1"/>
</dbReference>
<dbReference type="AlphaFoldDB" id="A0AAP0CHQ0"/>
<dbReference type="Gene3D" id="3.40.395.10">
    <property type="entry name" value="Adenoviral Proteinase, Chain A"/>
    <property type="match status" value="1"/>
</dbReference>
<evidence type="ECO:0000313" key="2">
    <source>
        <dbReference type="EMBL" id="KAK9056921.1"/>
    </source>
</evidence>
<name>A0AAP0CHQ0_9ASTR</name>
<dbReference type="InterPro" id="IPR058352">
    <property type="entry name" value="DUF8039"/>
</dbReference>
<evidence type="ECO:0000259" key="1">
    <source>
        <dbReference type="Pfam" id="PF26133"/>
    </source>
</evidence>
<comment type="caution">
    <text evidence="2">The sequence shown here is derived from an EMBL/GenBank/DDBJ whole genome shotgun (WGS) entry which is preliminary data.</text>
</comment>
<dbReference type="Pfam" id="PF26133">
    <property type="entry name" value="DUF8039"/>
    <property type="match status" value="1"/>
</dbReference>
<dbReference type="PANTHER" id="PTHR33018:SF35">
    <property type="entry name" value="ULP1 PROTEASE FAMILY CATALYTIC DOMAIN, PAPAIN-LIKE CYSTEINE PEPTIDASE SUPERFAMILY"/>
    <property type="match status" value="1"/>
</dbReference>
<accession>A0AAP0CHQ0</accession>
<feature type="domain" description="DUF8039" evidence="1">
    <location>
        <begin position="311"/>
        <end position="401"/>
    </location>
</feature>
<dbReference type="EMBL" id="JBCNJP010000024">
    <property type="protein sequence ID" value="KAK9056921.1"/>
    <property type="molecule type" value="Genomic_DNA"/>
</dbReference>